<name>Q6FKD3_CANGA</name>
<dbReference type="Proteomes" id="UP000002428">
    <property type="component" value="Chromosome L"/>
</dbReference>
<dbReference type="CGD" id="CAL0135018">
    <property type="gene designation" value="CAGL0L12496g"/>
</dbReference>
<organism evidence="2 3">
    <name type="scientific">Candida glabrata (strain ATCC 2001 / BCRC 20586 / JCM 3761 / NBRC 0622 / NRRL Y-65 / CBS 138)</name>
    <name type="common">Yeast</name>
    <name type="synonym">Nakaseomyces glabratus</name>
    <dbReference type="NCBI Taxonomy" id="284593"/>
    <lineage>
        <taxon>Eukaryota</taxon>
        <taxon>Fungi</taxon>
        <taxon>Dikarya</taxon>
        <taxon>Ascomycota</taxon>
        <taxon>Saccharomycotina</taxon>
        <taxon>Saccharomycetes</taxon>
        <taxon>Saccharomycetales</taxon>
        <taxon>Saccharomycetaceae</taxon>
        <taxon>Nakaseomyces</taxon>
    </lineage>
</organism>
<dbReference type="VEuPathDB" id="FungiDB:CAGL0L12496g"/>
<accession>Q6FKD3</accession>
<proteinExistence type="predicted"/>
<evidence type="ECO:0000313" key="1">
    <source>
        <dbReference type="CGD" id="CAL0135018"/>
    </source>
</evidence>
<dbReference type="EMBL" id="CR380958">
    <property type="protein sequence ID" value="CAG62285.1"/>
    <property type="molecule type" value="Genomic_DNA"/>
</dbReference>
<dbReference type="KEGG" id="cgr:2890702"/>
<dbReference type="RefSeq" id="XP_449311.1">
    <property type="nucleotide sequence ID" value="XM_449311.1"/>
</dbReference>
<sequence>MFSDKCASVGTLSKFRIFVIGSLDEVGAPSHSVCMFTGKDTKGLRLWSPNHLQKYERQCYRRNWCAPEVQRCSYFGMFDGNESTFAHFVGLSVL</sequence>
<reference evidence="2 3" key="1">
    <citation type="journal article" date="2004" name="Nature">
        <title>Genome evolution in yeasts.</title>
        <authorList>
            <consortium name="Genolevures"/>
            <person name="Dujon B."/>
            <person name="Sherman D."/>
            <person name="Fischer G."/>
            <person name="Durrens P."/>
            <person name="Casaregola S."/>
            <person name="Lafontaine I."/>
            <person name="de Montigny J."/>
            <person name="Marck C."/>
            <person name="Neuveglise C."/>
            <person name="Talla E."/>
            <person name="Goffard N."/>
            <person name="Frangeul L."/>
            <person name="Aigle M."/>
            <person name="Anthouard V."/>
            <person name="Babour A."/>
            <person name="Barbe V."/>
            <person name="Barnay S."/>
            <person name="Blanchin S."/>
            <person name="Beckerich J.M."/>
            <person name="Beyne E."/>
            <person name="Bleykasten C."/>
            <person name="Boisrame A."/>
            <person name="Boyer J."/>
            <person name="Cattolico L."/>
            <person name="Confanioleri F."/>
            <person name="de Daruvar A."/>
            <person name="Despons L."/>
            <person name="Fabre E."/>
            <person name="Fairhead C."/>
            <person name="Ferry-Dumazet H."/>
            <person name="Groppi A."/>
            <person name="Hantraye F."/>
            <person name="Hennequin C."/>
            <person name="Jauniaux N."/>
            <person name="Joyet P."/>
            <person name="Kachouri R."/>
            <person name="Kerrest A."/>
            <person name="Koszul R."/>
            <person name="Lemaire M."/>
            <person name="Lesur I."/>
            <person name="Ma L."/>
            <person name="Muller H."/>
            <person name="Nicaud J.M."/>
            <person name="Nikolski M."/>
            <person name="Oztas S."/>
            <person name="Ozier-Kalogeropoulos O."/>
            <person name="Pellenz S."/>
            <person name="Potier S."/>
            <person name="Richard G.F."/>
            <person name="Straub M.L."/>
            <person name="Suleau A."/>
            <person name="Swennene D."/>
            <person name="Tekaia F."/>
            <person name="Wesolowski-Louvel M."/>
            <person name="Westhof E."/>
            <person name="Wirth B."/>
            <person name="Zeniou-Meyer M."/>
            <person name="Zivanovic I."/>
            <person name="Bolotin-Fukuhara M."/>
            <person name="Thierry A."/>
            <person name="Bouchier C."/>
            <person name="Caudron B."/>
            <person name="Scarpelli C."/>
            <person name="Gaillardin C."/>
            <person name="Weissenbach J."/>
            <person name="Wincker P."/>
            <person name="Souciet J.L."/>
        </authorList>
    </citation>
    <scope>NUCLEOTIDE SEQUENCE [LARGE SCALE GENOMIC DNA]</scope>
    <source>
        <strain evidence="3">ATCC 2001 / BCRC 20586 / JCM 3761 / NBRC 0622 / NRRL Y-65 / CBS 138</strain>
    </source>
</reference>
<dbReference type="HOGENOM" id="CLU_2385922_0_0_1"/>
<evidence type="ECO:0000313" key="2">
    <source>
        <dbReference type="EMBL" id="CAG62285.1"/>
    </source>
</evidence>
<dbReference type="AlphaFoldDB" id="Q6FKD3"/>
<protein>
    <submittedName>
        <fullName evidence="2">Uncharacterized protein</fullName>
    </submittedName>
</protein>
<dbReference type="InParanoid" id="Q6FKD3"/>
<gene>
    <name evidence="1 2" type="ordered locus">CAGL0L12496g</name>
</gene>
<keyword evidence="3" id="KW-1185">Reference proteome</keyword>
<evidence type="ECO:0000313" key="3">
    <source>
        <dbReference type="Proteomes" id="UP000002428"/>
    </source>
</evidence>